<reference evidence="6" key="1">
    <citation type="submission" date="2017-01" db="EMBL/GenBank/DDBJ databases">
        <title>Comparative genomics of anhydrobiosis in the tardigrade Hypsibius dujardini.</title>
        <authorList>
            <person name="Yoshida Y."/>
            <person name="Koutsovoulos G."/>
            <person name="Laetsch D."/>
            <person name="Stevens L."/>
            <person name="Kumar S."/>
            <person name="Horikawa D."/>
            <person name="Ishino K."/>
            <person name="Komine S."/>
            <person name="Tomita M."/>
            <person name="Blaxter M."/>
            <person name="Arakawa K."/>
        </authorList>
    </citation>
    <scope>NUCLEOTIDE SEQUENCE [LARGE SCALE GENOMIC DNA]</scope>
    <source>
        <strain evidence="6">Z151</strain>
    </source>
</reference>
<dbReference type="PANTHER" id="PTHR15829:SF13">
    <property type="entry name" value="FAM65 N-TERMINAL DOMAIN-CONTAINING PROTEIN"/>
    <property type="match status" value="1"/>
</dbReference>
<feature type="region of interest" description="Disordered" evidence="3">
    <location>
        <begin position="489"/>
        <end position="529"/>
    </location>
</feature>
<evidence type="ECO:0000259" key="4">
    <source>
        <dbReference type="Pfam" id="PF15903"/>
    </source>
</evidence>
<evidence type="ECO:0000313" key="5">
    <source>
        <dbReference type="EMBL" id="OQV12647.1"/>
    </source>
</evidence>
<proteinExistence type="inferred from homology"/>
<comment type="similarity">
    <text evidence="1">Belongs to the RIPOR family.</text>
</comment>
<accession>A0A1W0WBU9</accession>
<evidence type="ECO:0000256" key="1">
    <source>
        <dbReference type="ARBA" id="ARBA00005744"/>
    </source>
</evidence>
<name>A0A1W0WBU9_HYPEX</name>
<dbReference type="InterPro" id="IPR031780">
    <property type="entry name" value="FAM65_N"/>
</dbReference>
<gene>
    <name evidence="5" type="ORF">BV898_13136</name>
</gene>
<dbReference type="SUPFAM" id="SSF48371">
    <property type="entry name" value="ARM repeat"/>
    <property type="match status" value="1"/>
</dbReference>
<evidence type="ECO:0000256" key="2">
    <source>
        <dbReference type="SAM" id="Coils"/>
    </source>
</evidence>
<evidence type="ECO:0000313" key="6">
    <source>
        <dbReference type="Proteomes" id="UP000192578"/>
    </source>
</evidence>
<dbReference type="EMBL" id="MTYJ01000140">
    <property type="protein sequence ID" value="OQV12647.1"/>
    <property type="molecule type" value="Genomic_DNA"/>
</dbReference>
<dbReference type="Pfam" id="PF15903">
    <property type="entry name" value="PL48"/>
    <property type="match status" value="1"/>
</dbReference>
<feature type="region of interest" description="Disordered" evidence="3">
    <location>
        <begin position="60"/>
        <end position="81"/>
    </location>
</feature>
<sequence>MSLTDRRRAKLLPELPEGNGISRSKSFAGFLNRTISRRESMNPTTGNPLDYRMRMMQRATAERGGGGGGGSVKNAGKAPKTPRPLRALTIVDTLRTGLRECIALTVEDMKGLTGGGERMLMQSSQQLKSADRYLKRLELQLNKLEELGDSYNVQHRLREGVRNMAQAYMASGGKEREAALGKVKAGYKECSQNMCALEAQLESLMGSLEMRMKGIAGFARLCPGDTFEIVVRHGGQKWKSRGHVNKDATQTWDRERIVFKSLFGDILHVKASEVRTLGNRTIVGNKHCETKDLFSAHPQVMTISLNSNGSLKLNLVISWNPLDGTTEEATWSPWMLKTPSTEPPHSISRTSEISAPAESLPVTRSVVHHEETSFRRSLSSTVSSGADRQSSVSPKTEASNAGSMSPSNLSASGSNLNTLDNVIRALVTSVKELQGQYPQLLKLERHILRLEKLLMPDCRMNGRMSRGSDLSISIESALDAFDFLNDVEEEDRERESHAQKTNTVDSGIESLEERLGSTERDRDGRHVTSGSDQLDLALLQHLFYCDTLLESLGAYGPLKQGESRALRHLLTQGDILEILVKLVEDPMQIDDFTTLMRDITEKQRLHLLWEQCAGGHYLCTSADSVVTQLKARYVHFFKTFTETERQDVLELLICQLLDRPAYDPAAIVTLFHFLFFLKADDHWEVEALLLKFHNDLRILGSLQSRDAAHVVETLQSLRGRPVDAAYAIQISVCLLSPDQSVRDAAENFLQTSLRENALRSWMLRTYATALEDERTEIRRAACVALRILGGSECMQELLHVVQSDPVVAVSEEAKQSVLSFGEDGNAEIAESDGTGDTFERFNRRA</sequence>
<protein>
    <submittedName>
        <fullName evidence="5">Protein FAM65B</fullName>
    </submittedName>
</protein>
<dbReference type="OrthoDB" id="9999654at2759"/>
<feature type="domain" description="FAM65 N-terminal" evidence="4">
    <location>
        <begin position="21"/>
        <end position="333"/>
    </location>
</feature>
<organism evidence="5 6">
    <name type="scientific">Hypsibius exemplaris</name>
    <name type="common">Freshwater tardigrade</name>
    <dbReference type="NCBI Taxonomy" id="2072580"/>
    <lineage>
        <taxon>Eukaryota</taxon>
        <taxon>Metazoa</taxon>
        <taxon>Ecdysozoa</taxon>
        <taxon>Tardigrada</taxon>
        <taxon>Eutardigrada</taxon>
        <taxon>Parachela</taxon>
        <taxon>Hypsibioidea</taxon>
        <taxon>Hypsibiidae</taxon>
        <taxon>Hypsibius</taxon>
    </lineage>
</organism>
<dbReference type="InterPro" id="IPR016024">
    <property type="entry name" value="ARM-type_fold"/>
</dbReference>
<dbReference type="PANTHER" id="PTHR15829">
    <property type="entry name" value="PROTEIN KINASE PKN/PRK1, EFFECTOR"/>
    <property type="match status" value="1"/>
</dbReference>
<feature type="coiled-coil region" evidence="2">
    <location>
        <begin position="120"/>
        <end position="154"/>
    </location>
</feature>
<feature type="region of interest" description="Disordered" evidence="3">
    <location>
        <begin position="335"/>
        <end position="413"/>
    </location>
</feature>
<keyword evidence="6" id="KW-1185">Reference proteome</keyword>
<feature type="compositionally biased region" description="Basic and acidic residues" evidence="3">
    <location>
        <begin position="511"/>
        <end position="526"/>
    </location>
</feature>
<feature type="compositionally biased region" description="Polar residues" evidence="3">
    <location>
        <begin position="386"/>
        <end position="413"/>
    </location>
</feature>
<dbReference type="InterPro" id="IPR026136">
    <property type="entry name" value="RIPOR3"/>
</dbReference>
<evidence type="ECO:0000256" key="3">
    <source>
        <dbReference type="SAM" id="MobiDB-lite"/>
    </source>
</evidence>
<comment type="caution">
    <text evidence="5">The sequence shown here is derived from an EMBL/GenBank/DDBJ whole genome shotgun (WGS) entry which is preliminary data.</text>
</comment>
<keyword evidence="2" id="KW-0175">Coiled coil</keyword>
<feature type="compositionally biased region" description="Low complexity" evidence="3">
    <location>
        <begin position="375"/>
        <end position="384"/>
    </location>
</feature>
<dbReference type="AlphaFoldDB" id="A0A1W0WBU9"/>
<dbReference type="Proteomes" id="UP000192578">
    <property type="component" value="Unassembled WGS sequence"/>
</dbReference>